<evidence type="ECO:0000256" key="7">
    <source>
        <dbReference type="ARBA" id="ARBA00022692"/>
    </source>
</evidence>
<dbReference type="InterPro" id="IPR050927">
    <property type="entry name" value="TRPM"/>
</dbReference>
<feature type="transmembrane region" description="Helical" evidence="15">
    <location>
        <begin position="516"/>
        <end position="535"/>
    </location>
</feature>
<dbReference type="Pfam" id="PF00520">
    <property type="entry name" value="Ion_trans"/>
    <property type="match status" value="1"/>
</dbReference>
<dbReference type="Pfam" id="PF18139">
    <property type="entry name" value="LSDAT_euk"/>
    <property type="match status" value="2"/>
</dbReference>
<dbReference type="PANTHER" id="PTHR13800">
    <property type="entry name" value="TRANSIENT RECEPTOR POTENTIAL CATION CHANNEL, SUBFAMILY M, MEMBER 6"/>
    <property type="match status" value="1"/>
</dbReference>
<dbReference type="Gene3D" id="3.90.79.10">
    <property type="entry name" value="Nucleoside Triphosphate Pyrophosphohydrolase"/>
    <property type="match status" value="1"/>
</dbReference>
<evidence type="ECO:0000256" key="10">
    <source>
        <dbReference type="ARBA" id="ARBA00023065"/>
    </source>
</evidence>
<keyword evidence="7 15" id="KW-0812">Transmembrane</keyword>
<feature type="coiled-coil region" evidence="13">
    <location>
        <begin position="814"/>
        <end position="848"/>
    </location>
</feature>
<dbReference type="EMBL" id="CP111024">
    <property type="protein sequence ID" value="WAR22942.1"/>
    <property type="molecule type" value="Genomic_DNA"/>
</dbReference>
<feature type="region of interest" description="Disordered" evidence="14">
    <location>
        <begin position="888"/>
        <end position="913"/>
    </location>
</feature>
<dbReference type="InterPro" id="IPR057366">
    <property type="entry name" value="TRPM-like"/>
</dbReference>
<protein>
    <submittedName>
        <fullName evidence="19">TMP2L-like protein</fullName>
    </submittedName>
</protein>
<keyword evidence="5" id="KW-0109">Calcium transport</keyword>
<dbReference type="PANTHER" id="PTHR13800:SF12">
    <property type="entry name" value="TRANSIENT RECEPTOR POTENTIAL CATION CHANNEL SUBFAMILY M MEMBER-LIKE 2"/>
    <property type="match status" value="1"/>
</dbReference>
<keyword evidence="12" id="KW-0407">Ion channel</keyword>
<keyword evidence="20" id="KW-1185">Reference proteome</keyword>
<feature type="domain" description="TRPM SLOG" evidence="17">
    <location>
        <begin position="110"/>
        <end position="171"/>
    </location>
</feature>
<keyword evidence="8" id="KW-0106">Calcium</keyword>
<comment type="similarity">
    <text evidence="2">Belongs to the transient receptor (TC 1.A.4) family. LTrpC subfamily. TRPM2 sub-subfamily.</text>
</comment>
<dbReference type="InterPro" id="IPR005821">
    <property type="entry name" value="Ion_trans_dom"/>
</dbReference>
<dbReference type="Pfam" id="PF25508">
    <property type="entry name" value="TRPM2"/>
    <property type="match status" value="1"/>
</dbReference>
<feature type="compositionally biased region" description="Basic and acidic residues" evidence="14">
    <location>
        <begin position="904"/>
        <end position="913"/>
    </location>
</feature>
<evidence type="ECO:0000256" key="2">
    <source>
        <dbReference type="ARBA" id="ARBA00009501"/>
    </source>
</evidence>
<name>A0ABY7FLC9_MYAAR</name>
<evidence type="ECO:0000313" key="20">
    <source>
        <dbReference type="Proteomes" id="UP001164746"/>
    </source>
</evidence>
<accession>A0ABY7FLC9</accession>
<feature type="domain" description="TRPM-like" evidence="18">
    <location>
        <begin position="380"/>
        <end position="495"/>
    </location>
</feature>
<evidence type="ECO:0000256" key="9">
    <source>
        <dbReference type="ARBA" id="ARBA00022989"/>
    </source>
</evidence>
<feature type="transmembrane region" description="Helical" evidence="15">
    <location>
        <begin position="654"/>
        <end position="672"/>
    </location>
</feature>
<keyword evidence="9 15" id="KW-1133">Transmembrane helix</keyword>
<comment type="subcellular location">
    <subcellularLocation>
        <location evidence="1">Cell membrane</location>
        <topology evidence="1">Multi-pass membrane protein</topology>
    </subcellularLocation>
</comment>
<dbReference type="InterPro" id="IPR015797">
    <property type="entry name" value="NUDIX_hydrolase-like_dom_sf"/>
</dbReference>
<keyword evidence="11 15" id="KW-0472">Membrane</keyword>
<evidence type="ECO:0000256" key="3">
    <source>
        <dbReference type="ARBA" id="ARBA00022448"/>
    </source>
</evidence>
<feature type="transmembrane region" description="Helical" evidence="15">
    <location>
        <begin position="581"/>
        <end position="603"/>
    </location>
</feature>
<evidence type="ECO:0000259" key="16">
    <source>
        <dbReference type="Pfam" id="PF00520"/>
    </source>
</evidence>
<evidence type="ECO:0000256" key="1">
    <source>
        <dbReference type="ARBA" id="ARBA00004651"/>
    </source>
</evidence>
<evidence type="ECO:0000259" key="17">
    <source>
        <dbReference type="Pfam" id="PF18139"/>
    </source>
</evidence>
<dbReference type="InterPro" id="IPR041491">
    <property type="entry name" value="TRPM_SLOG"/>
</dbReference>
<feature type="domain" description="TRPM SLOG" evidence="17">
    <location>
        <begin position="172"/>
        <end position="267"/>
    </location>
</feature>
<evidence type="ECO:0000313" key="19">
    <source>
        <dbReference type="EMBL" id="WAR22942.1"/>
    </source>
</evidence>
<evidence type="ECO:0000256" key="8">
    <source>
        <dbReference type="ARBA" id="ARBA00022837"/>
    </source>
</evidence>
<keyword evidence="13" id="KW-0175">Coiled coil</keyword>
<evidence type="ECO:0000256" key="12">
    <source>
        <dbReference type="ARBA" id="ARBA00023303"/>
    </source>
</evidence>
<keyword evidence="3" id="KW-0813">Transport</keyword>
<keyword evidence="10" id="KW-0406">Ion transport</keyword>
<evidence type="ECO:0000256" key="13">
    <source>
        <dbReference type="SAM" id="Coils"/>
    </source>
</evidence>
<dbReference type="Proteomes" id="UP001164746">
    <property type="component" value="Chromosome 13"/>
</dbReference>
<feature type="transmembrane region" description="Helical" evidence="15">
    <location>
        <begin position="721"/>
        <end position="743"/>
    </location>
</feature>
<feature type="domain" description="Ion transport" evidence="16">
    <location>
        <begin position="587"/>
        <end position="743"/>
    </location>
</feature>
<evidence type="ECO:0000256" key="11">
    <source>
        <dbReference type="ARBA" id="ARBA00023136"/>
    </source>
</evidence>
<feature type="transmembrane region" description="Helical" evidence="15">
    <location>
        <begin position="684"/>
        <end position="701"/>
    </location>
</feature>
<evidence type="ECO:0000256" key="5">
    <source>
        <dbReference type="ARBA" id="ARBA00022568"/>
    </source>
</evidence>
<organism evidence="19 20">
    <name type="scientific">Mya arenaria</name>
    <name type="common">Soft-shell clam</name>
    <dbReference type="NCBI Taxonomy" id="6604"/>
    <lineage>
        <taxon>Eukaryota</taxon>
        <taxon>Metazoa</taxon>
        <taxon>Spiralia</taxon>
        <taxon>Lophotrochozoa</taxon>
        <taxon>Mollusca</taxon>
        <taxon>Bivalvia</taxon>
        <taxon>Autobranchia</taxon>
        <taxon>Heteroconchia</taxon>
        <taxon>Euheterodonta</taxon>
        <taxon>Imparidentia</taxon>
        <taxon>Neoheterodontei</taxon>
        <taxon>Myida</taxon>
        <taxon>Myoidea</taxon>
        <taxon>Myidae</taxon>
        <taxon>Mya</taxon>
    </lineage>
</organism>
<feature type="region of interest" description="Disordered" evidence="14">
    <location>
        <begin position="1011"/>
        <end position="1036"/>
    </location>
</feature>
<proteinExistence type="inferred from homology"/>
<sequence length="1125" mass="127649">MSSAKVEPLTSASKPFHKIIALHGLNYETHWIRGNIKERECSVFVESQLKQSSQGERVCQCGLAYADHAEGITEAGPDTLKYIPFAHSKSTPTRAFGDIDFVEYGGHFKKYVRLDVDTSPKDVVYLLTDVWELGKPRVLLSIAGGAKFFRLSKHLRDAFCQGLMRFVHTTDCMNVQNVTILMEGGPQSLMSMLSQLESGRPVVVVKGTGRATDLVTYAYENATEDHTDPNKTIRCMDESVVSTLKSMIGYEYGEKQLERSFNCITECLAYFNLITIFDVENANGHRELDVAIAHAILKAQPEVVTRFKFALIMDKLDLMEDDVYSRENWLDNGREGISLDDVEKLIRELSGDKFDVLGPYLDNPPRHMFEGEWVDDFLPVENKPYLHLFLWSVLLDRQELAKLFSTNEEGPTLSALVAQTILRSMLERTSDGQLKATIARHIEEWSLIANGVLNLAFSSNVERTQGVLLAYNYLYGFDNCMSYALRKENKDFLAQPAAQMVLNGMWRGNIKIDTPLWLIFLCVLCPFLMFPLLTFDKVVNYRDKQRMNIRKIREKEGSSTLKRKKGVSPLEKIESFFSSPVVIFLYNVLSYIAFLCLYAYILVVDFNADVSNAEIVLIVWGVSLLTEEIRQILMRPSSAYLDKVKSHYTDVWNVTDTMVIVMFFIGVILRLVPRNDDTLDAARVVLAVTFVGFFLRLLHICSIHKQLGPKMVMIGNMIVDLLYFLVILMVFVISYAVAAQSILYPNSPLSWRTARQLVSKSYWNIYGELGLEEFEDWPGHRPYYRDVSRWESMIAEAYQQQTLQQEAESAQGRVKQTNTTLEEVLHRLKELKQNSQAAEQKIKDMELKMSYLVTSDKYHAIGQDSYQKKRKSDAAITIGILSSERQNENACDQLAETSNTSETIPDKSNADRTETRVVGIASCYPGTSITRFPVPDEKIKWQEPFEDYNPETYNAVDSLPGSDAEPDLDKIWKLLDNGATETVNGKPVLEVLVVSGSGRHCLPETDASNLPDSEGGHLQLEIPDSSQNDVSPGKSLKKKLKRFQKKGVKLYDDYLNDERNTDNAWVEIVTHHFHDARGELAKYLALKNEGTNGSCWLPISQKTPVSLSDLFFIHLAAQKMVAYFQ</sequence>
<evidence type="ECO:0000256" key="15">
    <source>
        <dbReference type="SAM" id="Phobius"/>
    </source>
</evidence>
<keyword evidence="6" id="KW-0107">Calcium channel</keyword>
<keyword evidence="4" id="KW-1003">Cell membrane</keyword>
<evidence type="ECO:0000256" key="4">
    <source>
        <dbReference type="ARBA" id="ARBA00022475"/>
    </source>
</evidence>
<evidence type="ECO:0000256" key="14">
    <source>
        <dbReference type="SAM" id="MobiDB-lite"/>
    </source>
</evidence>
<evidence type="ECO:0000256" key="6">
    <source>
        <dbReference type="ARBA" id="ARBA00022673"/>
    </source>
</evidence>
<gene>
    <name evidence="19" type="ORF">MAR_036611</name>
</gene>
<dbReference type="SUPFAM" id="SSF55811">
    <property type="entry name" value="Nudix"/>
    <property type="match status" value="1"/>
</dbReference>
<reference evidence="19" key="1">
    <citation type="submission" date="2022-11" db="EMBL/GenBank/DDBJ databases">
        <title>Centuries of genome instability and evolution in soft-shell clam transmissible cancer (bioRxiv).</title>
        <authorList>
            <person name="Hart S.F.M."/>
            <person name="Yonemitsu M.A."/>
            <person name="Giersch R.M."/>
            <person name="Beal B.F."/>
            <person name="Arriagada G."/>
            <person name="Davis B.W."/>
            <person name="Ostrander E.A."/>
            <person name="Goff S.P."/>
            <person name="Metzger M.J."/>
        </authorList>
    </citation>
    <scope>NUCLEOTIDE SEQUENCE</scope>
    <source>
        <strain evidence="19">MELC-2E11</strain>
        <tissue evidence="19">Siphon/mantle</tissue>
    </source>
</reference>
<evidence type="ECO:0000259" key="18">
    <source>
        <dbReference type="Pfam" id="PF25508"/>
    </source>
</evidence>